<accession>A0A6J4TFB7</accession>
<dbReference type="Gene3D" id="2.120.10.30">
    <property type="entry name" value="TolB, C-terminal domain"/>
    <property type="match status" value="1"/>
</dbReference>
<dbReference type="EMBL" id="CADCWE010000014">
    <property type="protein sequence ID" value="CAA9521930.1"/>
    <property type="molecule type" value="Genomic_DNA"/>
</dbReference>
<dbReference type="SUPFAM" id="SSF82171">
    <property type="entry name" value="DPP6 N-terminal domain-like"/>
    <property type="match status" value="1"/>
</dbReference>
<feature type="domain" description="Peptidase S9 prolyl oligopeptidase catalytic" evidence="1">
    <location>
        <begin position="425"/>
        <end position="630"/>
    </location>
</feature>
<name>A0A6J4TFB7_9BACT</name>
<dbReference type="InterPro" id="IPR001375">
    <property type="entry name" value="Peptidase_S9_cat"/>
</dbReference>
<dbReference type="InterPro" id="IPR050585">
    <property type="entry name" value="Xaa-Pro_dipeptidyl-ppase/CocE"/>
</dbReference>
<evidence type="ECO:0000313" key="2">
    <source>
        <dbReference type="EMBL" id="CAA9521930.1"/>
    </source>
</evidence>
<dbReference type="InterPro" id="IPR011042">
    <property type="entry name" value="6-blade_b-propeller_TolB-like"/>
</dbReference>
<dbReference type="AlphaFoldDB" id="A0A6J4TFB7"/>
<dbReference type="InterPro" id="IPR029058">
    <property type="entry name" value="AB_hydrolase_fold"/>
</dbReference>
<protein>
    <submittedName>
        <fullName evidence="2">Prolyl oligopeptidase family protein</fullName>
    </submittedName>
</protein>
<evidence type="ECO:0000259" key="1">
    <source>
        <dbReference type="Pfam" id="PF00326"/>
    </source>
</evidence>
<reference evidence="2" key="1">
    <citation type="submission" date="2020-02" db="EMBL/GenBank/DDBJ databases">
        <authorList>
            <person name="Meier V. D."/>
        </authorList>
    </citation>
    <scope>NUCLEOTIDE SEQUENCE</scope>
    <source>
        <strain evidence="2">AVDCRST_MAG73</strain>
    </source>
</reference>
<gene>
    <name evidence="2" type="ORF">AVDCRST_MAG73-233</name>
</gene>
<proteinExistence type="predicted"/>
<dbReference type="GO" id="GO:0006508">
    <property type="term" value="P:proteolysis"/>
    <property type="evidence" value="ECO:0007669"/>
    <property type="project" value="InterPro"/>
</dbReference>
<dbReference type="Gene3D" id="3.40.50.1820">
    <property type="entry name" value="alpha/beta hydrolase"/>
    <property type="match status" value="1"/>
</dbReference>
<sequence>MTEPRVTPYGSWVSPIGADLVAGGSVRLNDVQVDGDAVLWAEGRPEERGRQAIVRWTPDGGAEDVNPAPFNARTGVHEYGGGAFVVDAGTVWFSHFGDGRLYRVEPGHEPRPITPEGAYRYADLAVDRGRNRLLAVREDHTGSDHEPVNAVVAVDADGAVPPVVLVSGHHFYSSPRVSPGGERMSWLAWNHPNMPWDGTELWVAEIGADGAPGDARMVAGGEAESVFQPSWSPGGVLHFVSDRTGWWNLYAWRDGAAVPLCPMDAEFGLPEWVFGRSTYAFLDEDRIACAFVEQGAAALGVLDVAAGSLTRIPGAETAVEGVRAAPGSGWLVFAGGGPGTATALVRVDLGTGERRVVRRTVDLGVEAAAISQARAIEFSTTGGTMAHAFFYPPRNPAFRAPEGERPPLLVMSHGGPTSATTSALSPKIQYWTSRGIAVLDVNYGGSTGYGRAYRERLNGNWGVVDLDDCVNGARHLVGAGEVDGDRLAITGGSAGGYTTLCALTFRDVFKAGASYYGIGDLETMVRDTHKFEARYFDRLIAPYSAGKDIYVARSPIHFIAGLSEPVIFFQGAEDKVVPPNQAEDMVAALRAKGIATEYVLFEGEGHGFRQAPNIRRALEAELAFYARVFGFEPAGSPVPG</sequence>
<dbReference type="PANTHER" id="PTHR43056">
    <property type="entry name" value="PEPTIDASE S9 PROLYL OLIGOPEPTIDASE"/>
    <property type="match status" value="1"/>
</dbReference>
<dbReference type="PANTHER" id="PTHR43056:SF5">
    <property type="entry name" value="PEPTIDASE S9 PROLYL OLIGOPEPTIDASE CATALYTIC DOMAIN-CONTAINING PROTEIN"/>
    <property type="match status" value="1"/>
</dbReference>
<dbReference type="SUPFAM" id="SSF53474">
    <property type="entry name" value="alpha/beta-Hydrolases"/>
    <property type="match status" value="1"/>
</dbReference>
<dbReference type="Pfam" id="PF00326">
    <property type="entry name" value="Peptidase_S9"/>
    <property type="match status" value="1"/>
</dbReference>
<organism evidence="2">
    <name type="scientific">uncultured Thermomicrobiales bacterium</name>
    <dbReference type="NCBI Taxonomy" id="1645740"/>
    <lineage>
        <taxon>Bacteria</taxon>
        <taxon>Pseudomonadati</taxon>
        <taxon>Thermomicrobiota</taxon>
        <taxon>Thermomicrobia</taxon>
        <taxon>Thermomicrobiales</taxon>
        <taxon>environmental samples</taxon>
    </lineage>
</organism>
<dbReference type="GO" id="GO:0008236">
    <property type="term" value="F:serine-type peptidase activity"/>
    <property type="evidence" value="ECO:0007669"/>
    <property type="project" value="InterPro"/>
</dbReference>